<dbReference type="AlphaFoldDB" id="A0A137NYY0"/>
<reference evidence="2 3" key="1">
    <citation type="journal article" date="2015" name="Genome Biol. Evol.">
        <title>Phylogenomic analyses indicate that early fungi evolved digesting cell walls of algal ancestors of land plants.</title>
        <authorList>
            <person name="Chang Y."/>
            <person name="Wang S."/>
            <person name="Sekimoto S."/>
            <person name="Aerts A.L."/>
            <person name="Choi C."/>
            <person name="Clum A."/>
            <person name="LaButti K.M."/>
            <person name="Lindquist E.A."/>
            <person name="Yee Ngan C."/>
            <person name="Ohm R.A."/>
            <person name="Salamov A.A."/>
            <person name="Grigoriev I.V."/>
            <person name="Spatafora J.W."/>
            <person name="Berbee M.L."/>
        </authorList>
    </citation>
    <scope>NUCLEOTIDE SEQUENCE [LARGE SCALE GENOMIC DNA]</scope>
    <source>
        <strain evidence="2 3">NRRL 28638</strain>
    </source>
</reference>
<feature type="chain" id="PRO_5007294322" evidence="1">
    <location>
        <begin position="17"/>
        <end position="104"/>
    </location>
</feature>
<evidence type="ECO:0000313" key="3">
    <source>
        <dbReference type="Proteomes" id="UP000070444"/>
    </source>
</evidence>
<organism evidence="2 3">
    <name type="scientific">Conidiobolus coronatus (strain ATCC 28846 / CBS 209.66 / NRRL 28638)</name>
    <name type="common">Delacroixia coronata</name>
    <dbReference type="NCBI Taxonomy" id="796925"/>
    <lineage>
        <taxon>Eukaryota</taxon>
        <taxon>Fungi</taxon>
        <taxon>Fungi incertae sedis</taxon>
        <taxon>Zoopagomycota</taxon>
        <taxon>Entomophthoromycotina</taxon>
        <taxon>Entomophthoromycetes</taxon>
        <taxon>Entomophthorales</taxon>
        <taxon>Ancylistaceae</taxon>
        <taxon>Conidiobolus</taxon>
    </lineage>
</organism>
<proteinExistence type="predicted"/>
<gene>
    <name evidence="2" type="ORF">CONCODRAFT_72657</name>
</gene>
<evidence type="ECO:0000256" key="1">
    <source>
        <dbReference type="SAM" id="SignalP"/>
    </source>
</evidence>
<dbReference type="Proteomes" id="UP000070444">
    <property type="component" value="Unassembled WGS sequence"/>
</dbReference>
<accession>A0A137NYY0</accession>
<dbReference type="EMBL" id="KQ964609">
    <property type="protein sequence ID" value="KXN67871.1"/>
    <property type="molecule type" value="Genomic_DNA"/>
</dbReference>
<keyword evidence="3" id="KW-1185">Reference proteome</keyword>
<protein>
    <submittedName>
        <fullName evidence="2">Uncharacterized protein</fullName>
    </submittedName>
</protein>
<feature type="signal peptide" evidence="1">
    <location>
        <begin position="1"/>
        <end position="16"/>
    </location>
</feature>
<evidence type="ECO:0000313" key="2">
    <source>
        <dbReference type="EMBL" id="KXN67871.1"/>
    </source>
</evidence>
<sequence>MKLTTVILTVITPLLAQQSSCPGTVKHIEHYADGYLEKLVCDNAVNNGCPKELPQPAEVCKFLRTSEYRGKLTYNYHCNSREQGTQFLDDLKAKGWKCQRIVIM</sequence>
<name>A0A137NYY0_CONC2</name>
<keyword evidence="1" id="KW-0732">Signal</keyword>